<feature type="region of interest" description="Disordered" evidence="1">
    <location>
        <begin position="104"/>
        <end position="139"/>
    </location>
</feature>
<gene>
    <name evidence="3" type="ORF">JCM19237_343</name>
</gene>
<reference evidence="3 4" key="1">
    <citation type="journal article" date="2014" name="Genome Announc.">
        <title>Draft Genome Sequences of Two Vibrionaceae Species, Vibrio ponticus C121 and Photobacterium aphoticum C119, Isolated as Coral Reef Microbiota.</title>
        <authorList>
            <person name="Al-saari N."/>
            <person name="Meirelles P.M."/>
            <person name="Mino S."/>
            <person name="Suda W."/>
            <person name="Oshima K."/>
            <person name="Hattori M."/>
            <person name="Ohkuma M."/>
            <person name="Thompson F.L."/>
            <person name="Gomez-Gil B."/>
            <person name="Sawabe T."/>
            <person name="Sawabe T."/>
        </authorList>
    </citation>
    <scope>NUCLEOTIDE SEQUENCE [LARGE SCALE GENOMIC DNA]</scope>
    <source>
        <strain evidence="3 4">JCM 19237</strain>
    </source>
</reference>
<evidence type="ECO:0000259" key="2">
    <source>
        <dbReference type="Pfam" id="PF07484"/>
    </source>
</evidence>
<proteinExistence type="predicted"/>
<dbReference type="SUPFAM" id="SSF88874">
    <property type="entry name" value="Receptor-binding domain of short tail fibre protein gp12"/>
    <property type="match status" value="1"/>
</dbReference>
<sequence>MRTIQSEFEDYKNRASLPVGAIVLFPKLPVPADFLPCDGRKFDKDLMSDLYAYLGTDTTPDYTKKYVKMISDELSPLQTVAWMIPEHTHNFSGSGNTSPVTLNKRINTSSAGNHHHSITTNGDSNTSNGSISASRGSSASYTRYTGDSGVHYHYMDVNFGNHTHSFSVSGVSAGIKEAISKGDSLEVDHVGGVYAIKCIGRIDDAQQIAAKDVIAKVNDLSNKVVNPNLFDNADFTVSQRGNLRQMFHTCILPTVGSYVALRIQAEHRNIRFKPTLANHTAIICTLSITMPPHIVTSFNAWNLKHQANYMAI</sequence>
<comment type="caution">
    <text evidence="3">The sequence shown here is derived from an EMBL/GenBank/DDBJ whole genome shotgun (WGS) entry which is preliminary data.</text>
</comment>
<feature type="domain" description="Phage tail collar" evidence="2">
    <location>
        <begin position="20"/>
        <end position="56"/>
    </location>
</feature>
<dbReference type="InterPro" id="IPR011083">
    <property type="entry name" value="Phage_tail_collar_dom"/>
</dbReference>
<dbReference type="AlphaFoldDB" id="A0A090R0D4"/>
<feature type="compositionally biased region" description="Low complexity" evidence="1">
    <location>
        <begin position="126"/>
        <end position="139"/>
    </location>
</feature>
<name>A0A090R0D4_9GAMM</name>
<dbReference type="Proteomes" id="UP000029227">
    <property type="component" value="Unassembled WGS sequence"/>
</dbReference>
<dbReference type="Gene3D" id="3.90.1340.10">
    <property type="entry name" value="Phage tail collar domain"/>
    <property type="match status" value="1"/>
</dbReference>
<evidence type="ECO:0000313" key="4">
    <source>
        <dbReference type="Proteomes" id="UP000029227"/>
    </source>
</evidence>
<organism evidence="3 4">
    <name type="scientific">Photobacterium aphoticum</name>
    <dbReference type="NCBI Taxonomy" id="754436"/>
    <lineage>
        <taxon>Bacteria</taxon>
        <taxon>Pseudomonadati</taxon>
        <taxon>Pseudomonadota</taxon>
        <taxon>Gammaproteobacteria</taxon>
        <taxon>Vibrionales</taxon>
        <taxon>Vibrionaceae</taxon>
        <taxon>Photobacterium</taxon>
    </lineage>
</organism>
<evidence type="ECO:0000313" key="3">
    <source>
        <dbReference type="EMBL" id="GAL07963.1"/>
    </source>
</evidence>
<dbReference type="EMBL" id="BBMN01000020">
    <property type="protein sequence ID" value="GAL07963.1"/>
    <property type="molecule type" value="Genomic_DNA"/>
</dbReference>
<evidence type="ECO:0000256" key="1">
    <source>
        <dbReference type="SAM" id="MobiDB-lite"/>
    </source>
</evidence>
<feature type="compositionally biased region" description="Polar residues" evidence="1">
    <location>
        <begin position="104"/>
        <end position="125"/>
    </location>
</feature>
<dbReference type="Pfam" id="PF07484">
    <property type="entry name" value="Collar"/>
    <property type="match status" value="1"/>
</dbReference>
<accession>A0A090R0D4</accession>
<protein>
    <submittedName>
        <fullName evidence="3">Phage tail fibers</fullName>
    </submittedName>
</protein>
<dbReference type="InterPro" id="IPR037053">
    <property type="entry name" value="Phage_tail_collar_dom_sf"/>
</dbReference>